<evidence type="ECO:0000256" key="1">
    <source>
        <dbReference type="SAM" id="MobiDB-lite"/>
    </source>
</evidence>
<gene>
    <name evidence="2" type="ORF">LTR77_007588</name>
</gene>
<keyword evidence="3" id="KW-1185">Reference proteome</keyword>
<evidence type="ECO:0000313" key="3">
    <source>
        <dbReference type="Proteomes" id="UP001337655"/>
    </source>
</evidence>
<feature type="compositionally biased region" description="Acidic residues" evidence="1">
    <location>
        <begin position="245"/>
        <end position="255"/>
    </location>
</feature>
<feature type="compositionally biased region" description="Basic and acidic residues" evidence="1">
    <location>
        <begin position="387"/>
        <end position="403"/>
    </location>
</feature>
<feature type="region of interest" description="Disordered" evidence="1">
    <location>
        <begin position="1"/>
        <end position="80"/>
    </location>
</feature>
<feature type="region of interest" description="Disordered" evidence="1">
    <location>
        <begin position="427"/>
        <end position="447"/>
    </location>
</feature>
<dbReference type="Proteomes" id="UP001337655">
    <property type="component" value="Unassembled WGS sequence"/>
</dbReference>
<sequence length="447" mass="48519">MNSFTPRPSGLHAHVFRPPESPASYSASPSHNAITSTDYFSSHRSRKRQRPDSAHGLNDSQNLSTPWNRSSYGRSAETPSWIQCPTPSDAMYGSACAQSSALVNERYALKGGMDTPGLMATAQEDGVARYAGDLDFRRRVRDADERKSTGGALLAGPLARERNGVARMQSSPNGSVQASAGWTGLALGLVGKVFTFGTSVIKGFYAGGGKGYDLDRQRQSSPPMSWMRSQRYAGGGTPVPGQWQDDGDFLGDFEQDNPSYSPSSITRPPNKRRQTDKDSWVMVGTPDETPIDTTPRRKTSSNAVPRSNLAPRPSLASRANSRRSLAPVSRRASSHAGSPALQLTTTTESPNRRASMAPMRSPRQSRPSSSSNHPSGERASLDGMSPEVEKYVKRQAKQEKAADRTMSSMNRQLKDLIQQAQAALGTKFAVEGEGEEDVDEGFVDEEW</sequence>
<accession>A0AAV9P2H5</accession>
<comment type="caution">
    <text evidence="2">The sequence shown here is derived from an EMBL/GenBank/DDBJ whole genome shotgun (WGS) entry which is preliminary data.</text>
</comment>
<feature type="compositionally biased region" description="Polar residues" evidence="1">
    <location>
        <begin position="31"/>
        <end position="42"/>
    </location>
</feature>
<feature type="compositionally biased region" description="Low complexity" evidence="1">
    <location>
        <begin position="310"/>
        <end position="327"/>
    </location>
</feature>
<dbReference type="EMBL" id="JAVRRT010000012">
    <property type="protein sequence ID" value="KAK5166859.1"/>
    <property type="molecule type" value="Genomic_DNA"/>
</dbReference>
<feature type="compositionally biased region" description="Low complexity" evidence="1">
    <location>
        <begin position="358"/>
        <end position="374"/>
    </location>
</feature>
<proteinExistence type="predicted"/>
<feature type="compositionally biased region" description="Polar residues" evidence="1">
    <location>
        <begin position="58"/>
        <end position="80"/>
    </location>
</feature>
<feature type="compositionally biased region" description="Acidic residues" evidence="1">
    <location>
        <begin position="432"/>
        <end position="447"/>
    </location>
</feature>
<feature type="region of interest" description="Disordered" evidence="1">
    <location>
        <begin position="211"/>
        <end position="407"/>
    </location>
</feature>
<reference evidence="2 3" key="1">
    <citation type="submission" date="2023-08" db="EMBL/GenBank/DDBJ databases">
        <title>Black Yeasts Isolated from many extreme environments.</title>
        <authorList>
            <person name="Coleine C."/>
            <person name="Stajich J.E."/>
            <person name="Selbmann L."/>
        </authorList>
    </citation>
    <scope>NUCLEOTIDE SEQUENCE [LARGE SCALE GENOMIC DNA]</scope>
    <source>
        <strain evidence="2 3">CCFEE 5935</strain>
    </source>
</reference>
<dbReference type="AlphaFoldDB" id="A0AAV9P2H5"/>
<evidence type="ECO:0000313" key="2">
    <source>
        <dbReference type="EMBL" id="KAK5166859.1"/>
    </source>
</evidence>
<feature type="compositionally biased region" description="Polar residues" evidence="1">
    <location>
        <begin position="256"/>
        <end position="267"/>
    </location>
</feature>
<dbReference type="RefSeq" id="XP_064656667.1">
    <property type="nucleotide sequence ID" value="XM_064804825.1"/>
</dbReference>
<name>A0AAV9P2H5_9PEZI</name>
<organism evidence="2 3">
    <name type="scientific">Saxophila tyrrhenica</name>
    <dbReference type="NCBI Taxonomy" id="1690608"/>
    <lineage>
        <taxon>Eukaryota</taxon>
        <taxon>Fungi</taxon>
        <taxon>Dikarya</taxon>
        <taxon>Ascomycota</taxon>
        <taxon>Pezizomycotina</taxon>
        <taxon>Dothideomycetes</taxon>
        <taxon>Dothideomycetidae</taxon>
        <taxon>Mycosphaerellales</taxon>
        <taxon>Extremaceae</taxon>
        <taxon>Saxophila</taxon>
    </lineage>
</organism>
<protein>
    <submittedName>
        <fullName evidence="2">Uncharacterized protein</fullName>
    </submittedName>
</protein>
<dbReference type="GeneID" id="89928924"/>